<comment type="caution">
    <text evidence="2">The sequence shown here is derived from an EMBL/GenBank/DDBJ whole genome shotgun (WGS) entry which is preliminary data.</text>
</comment>
<dbReference type="EMBL" id="VTEW01000011">
    <property type="protein sequence ID" value="TYS77025.1"/>
    <property type="molecule type" value="Genomic_DNA"/>
</dbReference>
<dbReference type="RefSeq" id="WP_148992238.1">
    <property type="nucleotide sequence ID" value="NZ_VTEW01000011.1"/>
</dbReference>
<dbReference type="AlphaFoldDB" id="A0A5D4TP57"/>
<sequence>MAKKKKRKSKKKEFWGLTRQERQQAAISWVSEYEGDNFVKAYSKKFRLNLKNSMKELSSFGFTISSEERAEIKRLIDIQKQERENKKRKKEARELQDLIESDETLAFIAGYTEGGAPFGITHEEMQEIENEES</sequence>
<dbReference type="Proteomes" id="UP000325054">
    <property type="component" value="Unassembled WGS sequence"/>
</dbReference>
<evidence type="ECO:0000313" key="3">
    <source>
        <dbReference type="Proteomes" id="UP000325054"/>
    </source>
</evidence>
<protein>
    <submittedName>
        <fullName evidence="2">Uncharacterized protein</fullName>
    </submittedName>
</protein>
<evidence type="ECO:0000313" key="2">
    <source>
        <dbReference type="EMBL" id="TYS77025.1"/>
    </source>
</evidence>
<proteinExistence type="predicted"/>
<accession>A0A5D4TP57</accession>
<gene>
    <name evidence="2" type="ORF">FZC80_14365</name>
</gene>
<name>A0A5D4TP57_9BACI</name>
<dbReference type="OrthoDB" id="367880at2"/>
<organism evidence="2 3">
    <name type="scientific">Rossellomorea aquimaris</name>
    <dbReference type="NCBI Taxonomy" id="189382"/>
    <lineage>
        <taxon>Bacteria</taxon>
        <taxon>Bacillati</taxon>
        <taxon>Bacillota</taxon>
        <taxon>Bacilli</taxon>
        <taxon>Bacillales</taxon>
        <taxon>Bacillaceae</taxon>
        <taxon>Rossellomorea</taxon>
    </lineage>
</organism>
<keyword evidence="1" id="KW-0175">Coiled coil</keyword>
<feature type="coiled-coil region" evidence="1">
    <location>
        <begin position="69"/>
        <end position="98"/>
    </location>
</feature>
<reference evidence="2 3" key="1">
    <citation type="submission" date="2019-08" db="EMBL/GenBank/DDBJ databases">
        <title>Bacillus genomes from the desert of Cuatro Cienegas, Coahuila.</title>
        <authorList>
            <person name="Olmedo-Alvarez G."/>
        </authorList>
    </citation>
    <scope>NUCLEOTIDE SEQUENCE [LARGE SCALE GENOMIC DNA]</scope>
    <source>
        <strain evidence="2 3">CH451a_14T</strain>
    </source>
</reference>
<evidence type="ECO:0000256" key="1">
    <source>
        <dbReference type="SAM" id="Coils"/>
    </source>
</evidence>